<keyword evidence="3" id="KW-1185">Reference proteome</keyword>
<dbReference type="Proteomes" id="UP000015102">
    <property type="component" value="Unassembled WGS sequence"/>
</dbReference>
<dbReference type="PANTHER" id="PTHR40240:SF1">
    <property type="entry name" value="PLEXUS, ISOFORM A"/>
    <property type="match status" value="1"/>
</dbReference>
<reference evidence="2" key="2">
    <citation type="submission" date="2015-06" db="UniProtKB">
        <authorList>
            <consortium name="EnsemblMetazoa"/>
        </authorList>
    </citation>
    <scope>IDENTIFICATION</scope>
</reference>
<dbReference type="AlphaFoldDB" id="T1GMS3"/>
<protein>
    <submittedName>
        <fullName evidence="2">Uncharacterized protein</fullName>
    </submittedName>
</protein>
<accession>T1GMS3</accession>
<proteinExistence type="predicted"/>
<feature type="region of interest" description="Disordered" evidence="1">
    <location>
        <begin position="125"/>
        <end position="214"/>
    </location>
</feature>
<sequence length="299" mass="34199">MPAVTSSSVCFVCGAKCPCRDRLRARPNPDKPNEPFFQFLERHEPPDDYQYLQPNQQYVICCVLCHTLLTNQWDMYEKEGKPYNERIYHFKRDDGKSYIGADMSTQGEYAAQMLGLSAEHITSNVPGHQWQQQQQQHRSQVESHSRPTSRNDAPQQNRSLPQSGNVANNSVNNNSATNNNSSNNNNKSNNLRNRTSIPLNPTPVTTPTPQGPTEVGILDLSMPDKNSSTEVYEQRRGSLIELCTVVPLKDSADRDKPFFPIFNDNHPRPARSRPKDPRGMIQACRICYDHLMQQWNYYE</sequence>
<dbReference type="EnsemblMetazoa" id="MESCA004853-RA">
    <property type="protein sequence ID" value="MESCA004853-PA"/>
    <property type="gene ID" value="MESCA004853"/>
</dbReference>
<name>T1GMS3_MEGSC</name>
<evidence type="ECO:0000313" key="2">
    <source>
        <dbReference type="EnsemblMetazoa" id="MESCA004853-PA"/>
    </source>
</evidence>
<feature type="compositionally biased region" description="Low complexity" evidence="1">
    <location>
        <begin position="165"/>
        <end position="199"/>
    </location>
</feature>
<feature type="compositionally biased region" description="Pro residues" evidence="1">
    <location>
        <begin position="200"/>
        <end position="210"/>
    </location>
</feature>
<dbReference type="EMBL" id="CAQQ02102174">
    <property type="status" value="NOT_ANNOTATED_CDS"/>
    <property type="molecule type" value="Genomic_DNA"/>
</dbReference>
<dbReference type="PANTHER" id="PTHR40240">
    <property type="entry name" value="PLEXUS, ISOFORM A"/>
    <property type="match status" value="1"/>
</dbReference>
<dbReference type="STRING" id="36166.T1GMS3"/>
<dbReference type="HOGENOM" id="CLU_932469_0_0_1"/>
<reference evidence="3" key="1">
    <citation type="submission" date="2013-02" db="EMBL/GenBank/DDBJ databases">
        <authorList>
            <person name="Hughes D."/>
        </authorList>
    </citation>
    <scope>NUCLEOTIDE SEQUENCE</scope>
    <source>
        <strain>Durham</strain>
        <strain evidence="3">NC isolate 2 -- Noor lab</strain>
    </source>
</reference>
<dbReference type="OMA" id="YNERIYH"/>
<feature type="compositionally biased region" description="Polar residues" evidence="1">
    <location>
        <begin position="146"/>
        <end position="164"/>
    </location>
</feature>
<evidence type="ECO:0000313" key="3">
    <source>
        <dbReference type="Proteomes" id="UP000015102"/>
    </source>
</evidence>
<organism evidence="2 3">
    <name type="scientific">Megaselia scalaris</name>
    <name type="common">Humpbacked fly</name>
    <name type="synonym">Phora scalaris</name>
    <dbReference type="NCBI Taxonomy" id="36166"/>
    <lineage>
        <taxon>Eukaryota</taxon>
        <taxon>Metazoa</taxon>
        <taxon>Ecdysozoa</taxon>
        <taxon>Arthropoda</taxon>
        <taxon>Hexapoda</taxon>
        <taxon>Insecta</taxon>
        <taxon>Pterygota</taxon>
        <taxon>Neoptera</taxon>
        <taxon>Endopterygota</taxon>
        <taxon>Diptera</taxon>
        <taxon>Brachycera</taxon>
        <taxon>Muscomorpha</taxon>
        <taxon>Platypezoidea</taxon>
        <taxon>Phoridae</taxon>
        <taxon>Megaseliini</taxon>
        <taxon>Megaselia</taxon>
    </lineage>
</organism>
<evidence type="ECO:0000256" key="1">
    <source>
        <dbReference type="SAM" id="MobiDB-lite"/>
    </source>
</evidence>